<protein>
    <submittedName>
        <fullName evidence="2">EAL domain-containing protein</fullName>
    </submittedName>
</protein>
<reference evidence="2" key="1">
    <citation type="submission" date="2020-10" db="EMBL/GenBank/DDBJ databases">
        <authorList>
            <person name="Castelo-Branco R."/>
            <person name="Eusebio N."/>
            <person name="Adriana R."/>
            <person name="Vieira A."/>
            <person name="Brugerolle De Fraissinette N."/>
            <person name="Rezende De Castro R."/>
            <person name="Schneider M.P."/>
            <person name="Vasconcelos V."/>
            <person name="Leao P.N."/>
        </authorList>
    </citation>
    <scope>NUCLEOTIDE SEQUENCE</scope>
    <source>
        <strain evidence="2">LEGE 11467</strain>
    </source>
</reference>
<feature type="domain" description="EAL" evidence="1">
    <location>
        <begin position="1"/>
        <end position="47"/>
    </location>
</feature>
<sequence>IQTIAEFVENQAILQKLRSIGLDYAQGNGIAKPCPLAFGKIPQSQDLWLNHKG</sequence>
<organism evidence="2 3">
    <name type="scientific">Zarconia navalis LEGE 11467</name>
    <dbReference type="NCBI Taxonomy" id="1828826"/>
    <lineage>
        <taxon>Bacteria</taxon>
        <taxon>Bacillati</taxon>
        <taxon>Cyanobacteriota</taxon>
        <taxon>Cyanophyceae</taxon>
        <taxon>Oscillatoriophycideae</taxon>
        <taxon>Oscillatoriales</taxon>
        <taxon>Oscillatoriales incertae sedis</taxon>
        <taxon>Zarconia</taxon>
        <taxon>Zarconia navalis</taxon>
    </lineage>
</organism>
<name>A0A928W116_9CYAN</name>
<feature type="non-terminal residue" evidence="2">
    <location>
        <position position="1"/>
    </location>
</feature>
<dbReference type="InterPro" id="IPR035919">
    <property type="entry name" value="EAL_sf"/>
</dbReference>
<dbReference type="InterPro" id="IPR001633">
    <property type="entry name" value="EAL_dom"/>
</dbReference>
<dbReference type="Gene3D" id="3.20.20.450">
    <property type="entry name" value="EAL domain"/>
    <property type="match status" value="1"/>
</dbReference>
<evidence type="ECO:0000313" key="3">
    <source>
        <dbReference type="Proteomes" id="UP000621799"/>
    </source>
</evidence>
<keyword evidence="3" id="KW-1185">Reference proteome</keyword>
<evidence type="ECO:0000313" key="2">
    <source>
        <dbReference type="EMBL" id="MBE9041310.1"/>
    </source>
</evidence>
<evidence type="ECO:0000259" key="1">
    <source>
        <dbReference type="PROSITE" id="PS50883"/>
    </source>
</evidence>
<proteinExistence type="predicted"/>
<comment type="caution">
    <text evidence="2">The sequence shown here is derived from an EMBL/GenBank/DDBJ whole genome shotgun (WGS) entry which is preliminary data.</text>
</comment>
<accession>A0A928W116</accession>
<dbReference type="EMBL" id="JADEXN010000178">
    <property type="protein sequence ID" value="MBE9041310.1"/>
    <property type="molecule type" value="Genomic_DNA"/>
</dbReference>
<dbReference type="SUPFAM" id="SSF141868">
    <property type="entry name" value="EAL domain-like"/>
    <property type="match status" value="1"/>
</dbReference>
<dbReference type="AlphaFoldDB" id="A0A928W116"/>
<gene>
    <name evidence="2" type="ORF">IQ235_11015</name>
</gene>
<dbReference type="Proteomes" id="UP000621799">
    <property type="component" value="Unassembled WGS sequence"/>
</dbReference>
<dbReference type="PROSITE" id="PS50883">
    <property type="entry name" value="EAL"/>
    <property type="match status" value="1"/>
</dbReference>